<dbReference type="SUPFAM" id="SSF46955">
    <property type="entry name" value="Putative DNA-binding domain"/>
    <property type="match status" value="1"/>
</dbReference>
<reference evidence="2 3" key="1">
    <citation type="submission" date="2022-03" db="EMBL/GenBank/DDBJ databases">
        <title>Hymenobactersp. isolated from the air.</title>
        <authorList>
            <person name="Won M."/>
            <person name="Kwon S.-W."/>
        </authorList>
    </citation>
    <scope>NUCLEOTIDE SEQUENCE [LARGE SCALE GENOMIC DNA]</scope>
    <source>
        <strain evidence="2 3">KACC 22596</strain>
        <plasmid evidence="2 3">unnamed4</plasmid>
    </source>
</reference>
<dbReference type="InterPro" id="IPR009061">
    <property type="entry name" value="DNA-bd_dom_put_sf"/>
</dbReference>
<dbReference type="Proteomes" id="UP000831390">
    <property type="component" value="Plasmid unnamed4"/>
</dbReference>
<sequence length="151" mass="16811">MEAILEKPSRQDQQVASASLYGFALAFAKNGPERNGVKIRIQESGTDITVPRKALELLQFILSSMAQGKAVSLIPSDSEVTTQQAADMLNVSRPHLVKLLEQGALPFKKVGSHRRILLEDLLVYEAKQTKRREQQLQLLANQAQELNLGYE</sequence>
<evidence type="ECO:0000259" key="1">
    <source>
        <dbReference type="Pfam" id="PF12728"/>
    </source>
</evidence>
<gene>
    <name evidence="2" type="ORF">MTP16_25290</name>
</gene>
<dbReference type="Pfam" id="PF12728">
    <property type="entry name" value="HTH_17"/>
    <property type="match status" value="1"/>
</dbReference>
<dbReference type="EMBL" id="CP094538">
    <property type="protein sequence ID" value="UOE36794.1"/>
    <property type="molecule type" value="Genomic_DNA"/>
</dbReference>
<dbReference type="NCBIfam" id="TIGR01764">
    <property type="entry name" value="excise"/>
    <property type="match status" value="1"/>
</dbReference>
<dbReference type="InterPro" id="IPR010093">
    <property type="entry name" value="SinI_DNA-bd"/>
</dbReference>
<protein>
    <submittedName>
        <fullName evidence="2">Helix-turn-helix domain-containing protein</fullName>
    </submittedName>
</protein>
<dbReference type="RefSeq" id="WP_243520999.1">
    <property type="nucleotide sequence ID" value="NZ_CP094538.1"/>
</dbReference>
<accession>A0ABY4BDF8</accession>
<keyword evidence="2" id="KW-0614">Plasmid</keyword>
<keyword evidence="3" id="KW-1185">Reference proteome</keyword>
<feature type="domain" description="Helix-turn-helix" evidence="1">
    <location>
        <begin position="81"/>
        <end position="127"/>
    </location>
</feature>
<proteinExistence type="predicted"/>
<dbReference type="InterPro" id="IPR041657">
    <property type="entry name" value="HTH_17"/>
</dbReference>
<evidence type="ECO:0000313" key="3">
    <source>
        <dbReference type="Proteomes" id="UP000831390"/>
    </source>
</evidence>
<name>A0ABY4BDF8_9BACT</name>
<geneLocation type="plasmid" evidence="2 3">
    <name>unnamed4</name>
</geneLocation>
<evidence type="ECO:0000313" key="2">
    <source>
        <dbReference type="EMBL" id="UOE36794.1"/>
    </source>
</evidence>
<organism evidence="2 3">
    <name type="scientific">Hymenobacter monticola</name>
    <dbReference type="NCBI Taxonomy" id="1705399"/>
    <lineage>
        <taxon>Bacteria</taxon>
        <taxon>Pseudomonadati</taxon>
        <taxon>Bacteroidota</taxon>
        <taxon>Cytophagia</taxon>
        <taxon>Cytophagales</taxon>
        <taxon>Hymenobacteraceae</taxon>
        <taxon>Hymenobacter</taxon>
    </lineage>
</organism>